<evidence type="ECO:0000313" key="2">
    <source>
        <dbReference type="Proteomes" id="UP000887540"/>
    </source>
</evidence>
<dbReference type="InterPro" id="IPR002921">
    <property type="entry name" value="Fungal_lipase-type"/>
</dbReference>
<dbReference type="Proteomes" id="UP000887540">
    <property type="component" value="Unplaced"/>
</dbReference>
<dbReference type="AlphaFoldDB" id="A0A914DFU9"/>
<dbReference type="Pfam" id="PF01764">
    <property type="entry name" value="Lipase_3"/>
    <property type="match status" value="1"/>
</dbReference>
<accession>A0A914DFU9</accession>
<dbReference type="SUPFAM" id="SSF53474">
    <property type="entry name" value="alpha/beta-Hydrolases"/>
    <property type="match status" value="1"/>
</dbReference>
<keyword evidence="2" id="KW-1185">Reference proteome</keyword>
<proteinExistence type="predicted"/>
<dbReference type="Gene3D" id="3.40.50.1820">
    <property type="entry name" value="alpha/beta hydrolase"/>
    <property type="match status" value="1"/>
</dbReference>
<dbReference type="PANTHER" id="PTHR45908">
    <property type="entry name" value="PROTEIN CBG11750-RELATED"/>
    <property type="match status" value="1"/>
</dbReference>
<name>A0A914DFU9_9BILA</name>
<dbReference type="GO" id="GO:0006629">
    <property type="term" value="P:lipid metabolic process"/>
    <property type="evidence" value="ECO:0007669"/>
    <property type="project" value="InterPro"/>
</dbReference>
<dbReference type="WBParaSite" id="ACRNAN_scaffold257.g30964.t1">
    <property type="protein sequence ID" value="ACRNAN_scaffold257.g30964.t1"/>
    <property type="gene ID" value="ACRNAN_scaffold257.g30964"/>
</dbReference>
<evidence type="ECO:0000259" key="1">
    <source>
        <dbReference type="Pfam" id="PF01764"/>
    </source>
</evidence>
<feature type="domain" description="Fungal lipase-type" evidence="1">
    <location>
        <begin position="131"/>
        <end position="271"/>
    </location>
</feature>
<dbReference type="CDD" id="cd00519">
    <property type="entry name" value="Lipase_3"/>
    <property type="match status" value="1"/>
</dbReference>
<reference evidence="3" key="1">
    <citation type="submission" date="2022-11" db="UniProtKB">
        <authorList>
            <consortium name="WormBaseParasite"/>
        </authorList>
    </citation>
    <scope>IDENTIFICATION</scope>
</reference>
<sequence>MVSVCSDMKDCASCAESYIHVFSFKEDCRWCVKDGTCGGPFSCTQGEPTAQRDPFKCPTPFPNAKGRRYTDKLGRSIYSLVLAANAQDPTECLKNSRPDVQLIKRYEVECDGAHNTCAGMLAVSDEAKAVYVVYKGSSVDKQLFQEFVHGVAAQLGAWEKFVDGSGVMTYFYSAFTKLFTTGGMKKELLNLKKKYEGYRIWITGHSLGGSLASMTALYLVNQTIFPADKVRLVTFGEPRTGNYLYAKAIEKNLEFRYRVVNKNDFVTNIPGSLDPDNRILPVASSEKQPYYYRFLVHYEDGMHRGAEPELCEYAEDNYCRNLGMTLDTNDHTTYFGVNGEQFLKDKCPKSAIL</sequence>
<dbReference type="InterPro" id="IPR029058">
    <property type="entry name" value="AB_hydrolase_fold"/>
</dbReference>
<dbReference type="PANTHER" id="PTHR45908:SF15">
    <property type="entry name" value="FUNGAL LIPASE-LIKE DOMAIN-CONTAINING PROTEIN"/>
    <property type="match status" value="1"/>
</dbReference>
<evidence type="ECO:0000313" key="3">
    <source>
        <dbReference type="WBParaSite" id="ACRNAN_scaffold257.g30964.t1"/>
    </source>
</evidence>
<protein>
    <submittedName>
        <fullName evidence="3">Fungal lipase-like domain-containing protein</fullName>
    </submittedName>
</protein>
<organism evidence="2 3">
    <name type="scientific">Acrobeloides nanus</name>
    <dbReference type="NCBI Taxonomy" id="290746"/>
    <lineage>
        <taxon>Eukaryota</taxon>
        <taxon>Metazoa</taxon>
        <taxon>Ecdysozoa</taxon>
        <taxon>Nematoda</taxon>
        <taxon>Chromadorea</taxon>
        <taxon>Rhabditida</taxon>
        <taxon>Tylenchina</taxon>
        <taxon>Cephalobomorpha</taxon>
        <taxon>Cephaloboidea</taxon>
        <taxon>Cephalobidae</taxon>
        <taxon>Acrobeloides</taxon>
    </lineage>
</organism>